<comment type="caution">
    <text evidence="4">The sequence shown here is derived from an EMBL/GenBank/DDBJ whole genome shotgun (WGS) entry which is preliminary data.</text>
</comment>
<dbReference type="InterPro" id="IPR001841">
    <property type="entry name" value="Znf_RING"/>
</dbReference>
<dbReference type="AlphaFoldDB" id="A0A507R2H0"/>
<proteinExistence type="predicted"/>
<dbReference type="PANTHER" id="PTHR21540:SF0">
    <property type="entry name" value="PHD FAMILY PROTEIN"/>
    <property type="match status" value="1"/>
</dbReference>
<dbReference type="STRING" id="5098.A0A507R2H0"/>
<dbReference type="InterPro" id="IPR013083">
    <property type="entry name" value="Znf_RING/FYVE/PHD"/>
</dbReference>
<protein>
    <recommendedName>
        <fullName evidence="3">RING-type domain-containing protein</fullName>
    </recommendedName>
</protein>
<evidence type="ECO:0000256" key="1">
    <source>
        <dbReference type="PROSITE-ProRule" id="PRU00175"/>
    </source>
</evidence>
<evidence type="ECO:0000256" key="2">
    <source>
        <dbReference type="SAM" id="MobiDB-lite"/>
    </source>
</evidence>
<keyword evidence="5" id="KW-1185">Reference proteome</keyword>
<evidence type="ECO:0000259" key="3">
    <source>
        <dbReference type="PROSITE" id="PS50089"/>
    </source>
</evidence>
<dbReference type="Proteomes" id="UP000319663">
    <property type="component" value="Unassembled WGS sequence"/>
</dbReference>
<name>A0A507R2H0_MONPU</name>
<dbReference type="InterPro" id="IPR039903">
    <property type="entry name" value="Zswim2"/>
</dbReference>
<evidence type="ECO:0000313" key="5">
    <source>
        <dbReference type="Proteomes" id="UP000319663"/>
    </source>
</evidence>
<reference evidence="4 5" key="1">
    <citation type="submission" date="2019-06" db="EMBL/GenBank/DDBJ databases">
        <title>Wine fermentation using esterase from Monascus purpureus.</title>
        <authorList>
            <person name="Geng C."/>
            <person name="Zhang Y."/>
        </authorList>
    </citation>
    <scope>NUCLEOTIDE SEQUENCE [LARGE SCALE GENOMIC DNA]</scope>
    <source>
        <strain evidence="4">HQ1</strain>
    </source>
</reference>
<evidence type="ECO:0000313" key="4">
    <source>
        <dbReference type="EMBL" id="TQB76573.1"/>
    </source>
</evidence>
<dbReference type="Gene3D" id="3.30.40.10">
    <property type="entry name" value="Zinc/RING finger domain, C3HC4 (zinc finger)"/>
    <property type="match status" value="1"/>
</dbReference>
<feature type="domain" description="RING-type" evidence="3">
    <location>
        <begin position="218"/>
        <end position="280"/>
    </location>
</feature>
<gene>
    <name evidence="4" type="ORF">MPDQ_007494</name>
</gene>
<feature type="region of interest" description="Disordered" evidence="2">
    <location>
        <begin position="111"/>
        <end position="215"/>
    </location>
</feature>
<accession>A0A507R2H0</accession>
<organism evidence="4 5">
    <name type="scientific">Monascus purpureus</name>
    <name type="common">Red mold</name>
    <name type="synonym">Monascus anka</name>
    <dbReference type="NCBI Taxonomy" id="5098"/>
    <lineage>
        <taxon>Eukaryota</taxon>
        <taxon>Fungi</taxon>
        <taxon>Dikarya</taxon>
        <taxon>Ascomycota</taxon>
        <taxon>Pezizomycotina</taxon>
        <taxon>Eurotiomycetes</taxon>
        <taxon>Eurotiomycetidae</taxon>
        <taxon>Eurotiales</taxon>
        <taxon>Aspergillaceae</taxon>
        <taxon>Monascus</taxon>
    </lineage>
</organism>
<feature type="compositionally biased region" description="Polar residues" evidence="2">
    <location>
        <begin position="144"/>
        <end position="156"/>
    </location>
</feature>
<dbReference type="SUPFAM" id="SSF57850">
    <property type="entry name" value="RING/U-box"/>
    <property type="match status" value="1"/>
</dbReference>
<keyword evidence="1" id="KW-0863">Zinc-finger</keyword>
<feature type="compositionally biased region" description="Low complexity" evidence="2">
    <location>
        <begin position="160"/>
        <end position="203"/>
    </location>
</feature>
<sequence length="285" mass="31644">MSSNDQNISSPELCEIIGLPLDDLTHCHGQARSTRRRCRNPIGRDRRTEAARLLNLGTRMLRQGQPVDEILEDAVLRTLCWRHKDGASDLVDDWRTKVCEFQRHARVQSENTISIEGQSPRPAASVPSVTPRVNRTRNVDARNALSSPTSTSVQARETQRSPASSSRRTPVSRSSSRSSSRSRSSSFSSVSTSTSISSVATTPQTPNGARRQPIEGDCPICYASLRQEETEADDNEHTDDGSHLVWCKARCGANFHEGCLDHWAARCLDGMRDVTCPTCRSPWRD</sequence>
<dbReference type="GO" id="GO:0008270">
    <property type="term" value="F:zinc ion binding"/>
    <property type="evidence" value="ECO:0007669"/>
    <property type="project" value="UniProtKB-KW"/>
</dbReference>
<keyword evidence="1" id="KW-0862">Zinc</keyword>
<keyword evidence="1" id="KW-0479">Metal-binding</keyword>
<dbReference type="EMBL" id="VIFY01000008">
    <property type="protein sequence ID" value="TQB76573.1"/>
    <property type="molecule type" value="Genomic_DNA"/>
</dbReference>
<dbReference type="GO" id="GO:0061630">
    <property type="term" value="F:ubiquitin protein ligase activity"/>
    <property type="evidence" value="ECO:0007669"/>
    <property type="project" value="InterPro"/>
</dbReference>
<dbReference type="PROSITE" id="PS50089">
    <property type="entry name" value="ZF_RING_2"/>
    <property type="match status" value="1"/>
</dbReference>
<dbReference type="PANTHER" id="PTHR21540">
    <property type="entry name" value="RING FINGER AND SWIM DOMAIN-CONTAINING PROTEIN 2"/>
    <property type="match status" value="1"/>
</dbReference>